<evidence type="ECO:0000313" key="2">
    <source>
        <dbReference type="Proteomes" id="UP001568358"/>
    </source>
</evidence>
<evidence type="ECO:0000313" key="1">
    <source>
        <dbReference type="EMBL" id="MEZ6853025.1"/>
    </source>
</evidence>
<accession>A0ABV4JQK5</accession>
<reference evidence="1 2" key="1">
    <citation type="submission" date="2024-07" db="EMBL/GenBank/DDBJ databases">
        <title>Active virus-host system and metabolic interactions in a Lokiarchaeon culture.</title>
        <authorList>
            <person name="Ponce Toledo R.I."/>
            <person name="Rodrigues Oliveira T."/>
            <person name="Schleper C."/>
        </authorList>
    </citation>
    <scope>NUCLEOTIDE SEQUENCE [LARGE SCALE GENOMIC DNA]</scope>
    <source>
        <strain evidence="1 2">B35</strain>
    </source>
</reference>
<dbReference type="RefSeq" id="WP_371150200.1">
    <property type="nucleotide sequence ID" value="NZ_JBFSOO010000003.1"/>
</dbReference>
<protein>
    <submittedName>
        <fullName evidence="1">Uncharacterized protein</fullName>
    </submittedName>
</protein>
<sequence>MTTMDQTPHTLEKAISFICQLEEMLAYVIKHSNEDDETKTALIVTKQCAKSYVEEIERELARQGNA</sequence>
<gene>
    <name evidence="1" type="ORF">AB2Z07_05655</name>
</gene>
<organism evidence="1 2">
    <name type="scientific">Halodesulfovibrio aestuarii</name>
    <dbReference type="NCBI Taxonomy" id="126333"/>
    <lineage>
        <taxon>Bacteria</taxon>
        <taxon>Pseudomonadati</taxon>
        <taxon>Thermodesulfobacteriota</taxon>
        <taxon>Desulfovibrionia</taxon>
        <taxon>Desulfovibrionales</taxon>
        <taxon>Desulfovibrionaceae</taxon>
        <taxon>Halodesulfovibrio</taxon>
    </lineage>
</organism>
<dbReference type="Proteomes" id="UP001568358">
    <property type="component" value="Unassembled WGS sequence"/>
</dbReference>
<dbReference type="EMBL" id="JBFSOO010000003">
    <property type="protein sequence ID" value="MEZ6853025.1"/>
    <property type="molecule type" value="Genomic_DNA"/>
</dbReference>
<proteinExistence type="predicted"/>
<name>A0ABV4JQK5_9BACT</name>
<comment type="caution">
    <text evidence="1">The sequence shown here is derived from an EMBL/GenBank/DDBJ whole genome shotgun (WGS) entry which is preliminary data.</text>
</comment>
<keyword evidence="2" id="KW-1185">Reference proteome</keyword>